<dbReference type="OMA" id="EGHYLII"/>
<protein>
    <submittedName>
        <fullName evidence="1">DUF4258 domain-containing protein</fullName>
    </submittedName>
</protein>
<gene>
    <name evidence="1" type="ORF">HC235_08300</name>
</gene>
<dbReference type="Proteomes" id="UP000554766">
    <property type="component" value="Unassembled WGS sequence"/>
</dbReference>
<dbReference type="AlphaFoldDB" id="A0A7L4PD24"/>
<keyword evidence="2" id="KW-1185">Reference proteome</keyword>
<dbReference type="EMBL" id="JAAVJF010000003">
    <property type="protein sequence ID" value="NYR15930.1"/>
    <property type="molecule type" value="Genomic_DNA"/>
</dbReference>
<name>A0A7L4PD24_9CREN</name>
<accession>A0A7L4PD24</accession>
<proteinExistence type="predicted"/>
<comment type="caution">
    <text evidence="1">The sequence shown here is derived from an EMBL/GenBank/DDBJ whole genome shotgun (WGS) entry which is preliminary data.</text>
</comment>
<reference evidence="1 2" key="1">
    <citation type="journal article" date="2020" name="Nat. Commun.">
        <title>The structures of two archaeal type IV pili illuminate evolutionary relationships.</title>
        <authorList>
            <person name="Wang F."/>
            <person name="Baquero D.P."/>
            <person name="Su Z."/>
            <person name="Beltran L.C."/>
            <person name="Prangishvili D."/>
            <person name="Krupovic M."/>
            <person name="Egelman E.H."/>
        </authorList>
    </citation>
    <scope>NUCLEOTIDE SEQUENCE [LARGE SCALE GENOMIC DNA]</scope>
    <source>
        <strain evidence="1 2">2GA</strain>
    </source>
</reference>
<sequence length="88" mass="10340">MHVLQKPQTIYYDVLTRNMVAIGPRLRRQGRWLLVVCTREGDAYRVVTVMDTKNPDRIAERRGEKGRWVRIWRGACTTTQRPTSSTYC</sequence>
<organism evidence="1 2">
    <name type="scientific">Pyrobaculum arsenaticum</name>
    <dbReference type="NCBI Taxonomy" id="121277"/>
    <lineage>
        <taxon>Archaea</taxon>
        <taxon>Thermoproteota</taxon>
        <taxon>Thermoprotei</taxon>
        <taxon>Thermoproteales</taxon>
        <taxon>Thermoproteaceae</taxon>
        <taxon>Pyrobaculum</taxon>
    </lineage>
</organism>
<evidence type="ECO:0000313" key="1">
    <source>
        <dbReference type="EMBL" id="NYR15930.1"/>
    </source>
</evidence>
<evidence type="ECO:0000313" key="2">
    <source>
        <dbReference type="Proteomes" id="UP000554766"/>
    </source>
</evidence>